<gene>
    <name evidence="1" type="ORF">LCGC14_1326750</name>
</gene>
<sequence length="64" mass="7055">MTDNVYKDFDAVEREVTETPIGFTVAGEKFTADMNLNAGDTLVWMRNASDLSATPLLIEMVLGE</sequence>
<evidence type="ECO:0000313" key="1">
    <source>
        <dbReference type="EMBL" id="KKM81731.1"/>
    </source>
</evidence>
<dbReference type="AlphaFoldDB" id="A0A0F9L3P3"/>
<organism evidence="1">
    <name type="scientific">marine sediment metagenome</name>
    <dbReference type="NCBI Taxonomy" id="412755"/>
    <lineage>
        <taxon>unclassified sequences</taxon>
        <taxon>metagenomes</taxon>
        <taxon>ecological metagenomes</taxon>
    </lineage>
</organism>
<protein>
    <submittedName>
        <fullName evidence="1">Uncharacterized protein</fullName>
    </submittedName>
</protein>
<comment type="caution">
    <text evidence="1">The sequence shown here is derived from an EMBL/GenBank/DDBJ whole genome shotgun (WGS) entry which is preliminary data.</text>
</comment>
<reference evidence="1" key="1">
    <citation type="journal article" date="2015" name="Nature">
        <title>Complex archaea that bridge the gap between prokaryotes and eukaryotes.</title>
        <authorList>
            <person name="Spang A."/>
            <person name="Saw J.H."/>
            <person name="Jorgensen S.L."/>
            <person name="Zaremba-Niedzwiedzka K."/>
            <person name="Martijn J."/>
            <person name="Lind A.E."/>
            <person name="van Eijk R."/>
            <person name="Schleper C."/>
            <person name="Guy L."/>
            <person name="Ettema T.J."/>
        </authorList>
    </citation>
    <scope>NUCLEOTIDE SEQUENCE</scope>
</reference>
<dbReference type="EMBL" id="LAZR01007973">
    <property type="protein sequence ID" value="KKM81731.1"/>
    <property type="molecule type" value="Genomic_DNA"/>
</dbReference>
<accession>A0A0F9L3P3</accession>
<feature type="non-terminal residue" evidence="1">
    <location>
        <position position="64"/>
    </location>
</feature>
<proteinExistence type="predicted"/>
<name>A0A0F9L3P3_9ZZZZ</name>